<reference evidence="2" key="1">
    <citation type="submission" date="2015-11" db="EMBL/GenBank/DDBJ databases">
        <title>De novo transcriptome assembly of four potential Pierce s Disease insect vectors from Arizona vineyards.</title>
        <authorList>
            <person name="Tassone E.E."/>
        </authorList>
    </citation>
    <scope>NUCLEOTIDE SEQUENCE</scope>
</reference>
<feature type="compositionally biased region" description="Polar residues" evidence="1">
    <location>
        <begin position="107"/>
        <end position="119"/>
    </location>
</feature>
<protein>
    <submittedName>
        <fullName evidence="2">Uncharacterized protein</fullName>
    </submittedName>
</protein>
<evidence type="ECO:0000256" key="1">
    <source>
        <dbReference type="SAM" id="MobiDB-lite"/>
    </source>
</evidence>
<accession>A0A1B6JIG3</accession>
<gene>
    <name evidence="2" type="ORF">g.46001</name>
</gene>
<sequence length="119" mass="13153">FSRKFEENKHCSNNPVSPPLSTVIVITVSSQSCITTMPSLSCTVYTVLVYFHSSYVPPVTTMYVYVCTAKLHALLNSTNMQMSHMMKHSPAAPWDNDESLSEDSRRSTPVTSALQPPPA</sequence>
<organism evidence="2">
    <name type="scientific">Homalodisca liturata</name>
    <dbReference type="NCBI Taxonomy" id="320908"/>
    <lineage>
        <taxon>Eukaryota</taxon>
        <taxon>Metazoa</taxon>
        <taxon>Ecdysozoa</taxon>
        <taxon>Arthropoda</taxon>
        <taxon>Hexapoda</taxon>
        <taxon>Insecta</taxon>
        <taxon>Pterygota</taxon>
        <taxon>Neoptera</taxon>
        <taxon>Paraneoptera</taxon>
        <taxon>Hemiptera</taxon>
        <taxon>Auchenorrhyncha</taxon>
        <taxon>Membracoidea</taxon>
        <taxon>Cicadellidae</taxon>
        <taxon>Cicadellinae</taxon>
        <taxon>Proconiini</taxon>
        <taxon>Homalodisca</taxon>
    </lineage>
</organism>
<dbReference type="EMBL" id="GECU01008722">
    <property type="protein sequence ID" value="JAS98984.1"/>
    <property type="molecule type" value="Transcribed_RNA"/>
</dbReference>
<proteinExistence type="predicted"/>
<feature type="region of interest" description="Disordered" evidence="1">
    <location>
        <begin position="86"/>
        <end position="119"/>
    </location>
</feature>
<dbReference type="AlphaFoldDB" id="A0A1B6JIG3"/>
<feature type="non-terminal residue" evidence="2">
    <location>
        <position position="119"/>
    </location>
</feature>
<evidence type="ECO:0000313" key="2">
    <source>
        <dbReference type="EMBL" id="JAS98984.1"/>
    </source>
</evidence>
<name>A0A1B6JIG3_9HEMI</name>
<feature type="non-terminal residue" evidence="2">
    <location>
        <position position="1"/>
    </location>
</feature>